<evidence type="ECO:0008006" key="4">
    <source>
        <dbReference type="Google" id="ProtNLM"/>
    </source>
</evidence>
<dbReference type="NCBIfam" id="TIGR04282">
    <property type="entry name" value="glyco_like_cofC"/>
    <property type="match status" value="1"/>
</dbReference>
<feature type="region of interest" description="Disordered" evidence="1">
    <location>
        <begin position="188"/>
        <end position="207"/>
    </location>
</feature>
<dbReference type="RefSeq" id="WP_170033973.1">
    <property type="nucleotide sequence ID" value="NZ_JABDTL010000001.1"/>
</dbReference>
<evidence type="ECO:0000313" key="2">
    <source>
        <dbReference type="EMBL" id="MBB6071253.1"/>
    </source>
</evidence>
<dbReference type="AlphaFoldDB" id="A0A841GZR7"/>
<evidence type="ECO:0000313" key="3">
    <source>
        <dbReference type="Proteomes" id="UP000582837"/>
    </source>
</evidence>
<gene>
    <name evidence="2" type="ORF">HNQ61_002877</name>
</gene>
<protein>
    <recommendedName>
        <fullName evidence="4">Glycosyltransferase</fullName>
    </recommendedName>
</protein>
<sequence length="207" mass="22191">MLVFVRAPELGRVKTRLAATIGHQAALRVYRRLAEHAVDAARGLPEAGIRVHHTPADAEPAVRAWLGDGLTLLPQAEGDLGVRMRDAFARAFADGHGRVVIIGSDLPEMSTELLRRAFAALEDADAVIGPARDGGYYLLGLTRPVTGVFDGIAWSTPEVFDATMDRLRAAGMEPVVLETLADVDEVDDLPAGWHPSADTDAPADNLR</sequence>
<dbReference type="EMBL" id="JACHIA010000007">
    <property type="protein sequence ID" value="MBB6071253.1"/>
    <property type="molecule type" value="Genomic_DNA"/>
</dbReference>
<dbReference type="Proteomes" id="UP000582837">
    <property type="component" value="Unassembled WGS sequence"/>
</dbReference>
<dbReference type="PANTHER" id="PTHR36529">
    <property type="entry name" value="SLL1095 PROTEIN"/>
    <property type="match status" value="1"/>
</dbReference>
<accession>A0A841GZR7</accession>
<comment type="caution">
    <text evidence="2">The sequence shown here is derived from an EMBL/GenBank/DDBJ whole genome shotgun (WGS) entry which is preliminary data.</text>
</comment>
<name>A0A841GZR7_9BACT</name>
<dbReference type="PANTHER" id="PTHR36529:SF1">
    <property type="entry name" value="GLYCOSYLTRANSFERASE"/>
    <property type="match status" value="1"/>
</dbReference>
<dbReference type="InterPro" id="IPR018641">
    <property type="entry name" value="Trfase_1_rSAM/seldom-assoc"/>
</dbReference>
<keyword evidence="3" id="KW-1185">Reference proteome</keyword>
<dbReference type="Pfam" id="PF09837">
    <property type="entry name" value="DUF2064"/>
    <property type="match status" value="1"/>
</dbReference>
<evidence type="ECO:0000256" key="1">
    <source>
        <dbReference type="SAM" id="MobiDB-lite"/>
    </source>
</evidence>
<reference evidence="2 3" key="1">
    <citation type="submission" date="2020-08" db="EMBL/GenBank/DDBJ databases">
        <title>Genomic Encyclopedia of Type Strains, Phase IV (KMG-IV): sequencing the most valuable type-strain genomes for metagenomic binning, comparative biology and taxonomic classification.</title>
        <authorList>
            <person name="Goeker M."/>
        </authorList>
    </citation>
    <scope>NUCLEOTIDE SEQUENCE [LARGE SCALE GENOMIC DNA]</scope>
    <source>
        <strain evidence="2 3">DSM 29007</strain>
    </source>
</reference>
<dbReference type="Gene3D" id="3.90.550.10">
    <property type="entry name" value="Spore Coat Polysaccharide Biosynthesis Protein SpsA, Chain A"/>
    <property type="match status" value="1"/>
</dbReference>
<dbReference type="InterPro" id="IPR029044">
    <property type="entry name" value="Nucleotide-diphossugar_trans"/>
</dbReference>
<dbReference type="SUPFAM" id="SSF53448">
    <property type="entry name" value="Nucleotide-diphospho-sugar transferases"/>
    <property type="match status" value="1"/>
</dbReference>
<organism evidence="2 3">
    <name type="scientific">Longimicrobium terrae</name>
    <dbReference type="NCBI Taxonomy" id="1639882"/>
    <lineage>
        <taxon>Bacteria</taxon>
        <taxon>Pseudomonadati</taxon>
        <taxon>Gemmatimonadota</taxon>
        <taxon>Longimicrobiia</taxon>
        <taxon>Longimicrobiales</taxon>
        <taxon>Longimicrobiaceae</taxon>
        <taxon>Longimicrobium</taxon>
    </lineage>
</organism>
<proteinExistence type="predicted"/>